<sequence>MSASFQQPFQGILYVDKKTAGSRRLMVASAGSKLYSYDAASGQRLAVWPADSELRNEESQPASDPQGPPEKKRKISEAKDVDAVSVTWSNIPLLISSSNGEYVIALTAEDKCIRVFRVEDDGTLRHLSARSMPKRPCAIALTSDDSTVLCGDKFGDVYALPLLPGENETIGFSRHLEKKAYQPAATNLTVHTRRNLEALEQQMRLTNVQGSKENSGATFEHAIVLGHVSMLTDLALVSLSSPARSYILTADRDEHIRVSRGPPQAYVIENYCLGHTSFISKLCVLPWASEILVSGGGDSYLLVWKWAEGKLLQKVSLPEEITGHSEVAVRGIWSASFKASADASDNVNAVLVAIEGSSKLLCYVVEPDNTMRHQADIQLTGNALSLATVESQGTIIVSVDGIREPGSFQDWRTDSTSPQILLESFKVQTTQGNLSWEPLATPMTTAVNSTGTTVLAALEPKQQKELNDSLYSVGNLRKRSHADDE</sequence>
<dbReference type="GeneID" id="34609223"/>
<evidence type="ECO:0000256" key="4">
    <source>
        <dbReference type="ARBA" id="ARBA00022737"/>
    </source>
</evidence>
<evidence type="ECO:0000256" key="1">
    <source>
        <dbReference type="ARBA" id="ARBA00004123"/>
    </source>
</evidence>
<keyword evidence="9" id="KW-1185">Reference proteome</keyword>
<keyword evidence="2 6" id="KW-0853">WD repeat</keyword>
<dbReference type="PANTHER" id="PTHR16288">
    <property type="entry name" value="WD40 REPEAT PROTEIN 4"/>
    <property type="match status" value="1"/>
</dbReference>
<comment type="similarity">
    <text evidence="6">Belongs to the WD repeat TRM82 family.</text>
</comment>
<dbReference type="RefSeq" id="XP_022582342.1">
    <property type="nucleotide sequence ID" value="XM_022722758.1"/>
</dbReference>
<dbReference type="Gene3D" id="2.130.10.10">
    <property type="entry name" value="YVTN repeat-like/Quinoprotein amine dehydrogenase"/>
    <property type="match status" value="1"/>
</dbReference>
<dbReference type="GO" id="GO:0005634">
    <property type="term" value="C:nucleus"/>
    <property type="evidence" value="ECO:0007669"/>
    <property type="project" value="UniProtKB-SubCell"/>
</dbReference>
<name>A0A1L9SKS1_9EURO</name>
<keyword evidence="4 6" id="KW-0677">Repeat</keyword>
<dbReference type="STRING" id="1073090.A0A1L9SKS1"/>
<comment type="function">
    <text evidence="6">Required for the formation of N(7)-methylguanine at position 46 (m7G46) in tRNA. In the complex, it is required to stabilize and induce conformational changes of the catalytic subunit.</text>
</comment>
<evidence type="ECO:0000256" key="2">
    <source>
        <dbReference type="ARBA" id="ARBA00022574"/>
    </source>
</evidence>
<dbReference type="HAMAP" id="MF_03056">
    <property type="entry name" value="TRM82"/>
    <property type="match status" value="1"/>
</dbReference>
<evidence type="ECO:0000256" key="3">
    <source>
        <dbReference type="ARBA" id="ARBA00022694"/>
    </source>
</evidence>
<dbReference type="EMBL" id="KV878340">
    <property type="protein sequence ID" value="OJJ47832.1"/>
    <property type="molecule type" value="Genomic_DNA"/>
</dbReference>
<dbReference type="VEuPathDB" id="FungiDB:ASPZODRAFT_131423"/>
<evidence type="ECO:0000256" key="6">
    <source>
        <dbReference type="HAMAP-Rule" id="MF_03056"/>
    </source>
</evidence>
<evidence type="ECO:0000256" key="5">
    <source>
        <dbReference type="ARBA" id="ARBA00023242"/>
    </source>
</evidence>
<dbReference type="Proteomes" id="UP000184188">
    <property type="component" value="Unassembled WGS sequence"/>
</dbReference>
<organism evidence="8 9">
    <name type="scientific">Penicilliopsis zonata CBS 506.65</name>
    <dbReference type="NCBI Taxonomy" id="1073090"/>
    <lineage>
        <taxon>Eukaryota</taxon>
        <taxon>Fungi</taxon>
        <taxon>Dikarya</taxon>
        <taxon>Ascomycota</taxon>
        <taxon>Pezizomycotina</taxon>
        <taxon>Eurotiomycetes</taxon>
        <taxon>Eurotiomycetidae</taxon>
        <taxon>Eurotiales</taxon>
        <taxon>Aspergillaceae</taxon>
        <taxon>Penicilliopsis</taxon>
    </lineage>
</organism>
<accession>A0A1L9SKS1</accession>
<dbReference type="UniPathway" id="UPA00989"/>
<dbReference type="InterPro" id="IPR015943">
    <property type="entry name" value="WD40/YVTN_repeat-like_dom_sf"/>
</dbReference>
<dbReference type="GO" id="GO:0106004">
    <property type="term" value="P:tRNA (guanine-N7)-methylation"/>
    <property type="evidence" value="ECO:0007669"/>
    <property type="project" value="UniProtKB-UniRule"/>
</dbReference>
<comment type="pathway">
    <text evidence="6">tRNA modification; N(7)-methylguanine-tRNA biosynthesis.</text>
</comment>
<dbReference type="AlphaFoldDB" id="A0A1L9SKS1"/>
<dbReference type="InterPro" id="IPR036322">
    <property type="entry name" value="WD40_repeat_dom_sf"/>
</dbReference>
<feature type="region of interest" description="Disordered" evidence="7">
    <location>
        <begin position="52"/>
        <end position="78"/>
    </location>
</feature>
<dbReference type="SUPFAM" id="SSF50978">
    <property type="entry name" value="WD40 repeat-like"/>
    <property type="match status" value="1"/>
</dbReference>
<evidence type="ECO:0000313" key="8">
    <source>
        <dbReference type="EMBL" id="OJJ47832.1"/>
    </source>
</evidence>
<dbReference type="InterPro" id="IPR028884">
    <property type="entry name" value="Trm82"/>
</dbReference>
<dbReference type="GO" id="GO:0043527">
    <property type="term" value="C:tRNA methyltransferase complex"/>
    <property type="evidence" value="ECO:0007669"/>
    <property type="project" value="TreeGrafter"/>
</dbReference>
<keyword evidence="3 6" id="KW-0819">tRNA processing</keyword>
<evidence type="ECO:0000313" key="9">
    <source>
        <dbReference type="Proteomes" id="UP000184188"/>
    </source>
</evidence>
<protein>
    <submittedName>
        <fullName evidence="8">Uncharacterized protein</fullName>
    </submittedName>
</protein>
<proteinExistence type="inferred from homology"/>
<comment type="subcellular location">
    <subcellularLocation>
        <location evidence="1 6">Nucleus</location>
    </subcellularLocation>
</comment>
<dbReference type="OrthoDB" id="339900at2759"/>
<reference evidence="9" key="1">
    <citation type="journal article" date="2017" name="Genome Biol.">
        <title>Comparative genomics reveals high biological diversity and specific adaptations in the industrially and medically important fungal genus Aspergillus.</title>
        <authorList>
            <person name="de Vries R.P."/>
            <person name="Riley R."/>
            <person name="Wiebenga A."/>
            <person name="Aguilar-Osorio G."/>
            <person name="Amillis S."/>
            <person name="Uchima C.A."/>
            <person name="Anderluh G."/>
            <person name="Asadollahi M."/>
            <person name="Askin M."/>
            <person name="Barry K."/>
            <person name="Battaglia E."/>
            <person name="Bayram O."/>
            <person name="Benocci T."/>
            <person name="Braus-Stromeyer S.A."/>
            <person name="Caldana C."/>
            <person name="Canovas D."/>
            <person name="Cerqueira G.C."/>
            <person name="Chen F."/>
            <person name="Chen W."/>
            <person name="Choi C."/>
            <person name="Clum A."/>
            <person name="Dos Santos R.A."/>
            <person name="Damasio A.R."/>
            <person name="Diallinas G."/>
            <person name="Emri T."/>
            <person name="Fekete E."/>
            <person name="Flipphi M."/>
            <person name="Freyberg S."/>
            <person name="Gallo A."/>
            <person name="Gournas C."/>
            <person name="Habgood R."/>
            <person name="Hainaut M."/>
            <person name="Harispe M.L."/>
            <person name="Henrissat B."/>
            <person name="Hilden K.S."/>
            <person name="Hope R."/>
            <person name="Hossain A."/>
            <person name="Karabika E."/>
            <person name="Karaffa L."/>
            <person name="Karanyi Z."/>
            <person name="Krasevec N."/>
            <person name="Kuo A."/>
            <person name="Kusch H."/>
            <person name="LaButti K."/>
            <person name="Lagendijk E.L."/>
            <person name="Lapidus A."/>
            <person name="Levasseur A."/>
            <person name="Lindquist E."/>
            <person name="Lipzen A."/>
            <person name="Logrieco A.F."/>
            <person name="MacCabe A."/>
            <person name="Maekelae M.R."/>
            <person name="Malavazi I."/>
            <person name="Melin P."/>
            <person name="Meyer V."/>
            <person name="Mielnichuk N."/>
            <person name="Miskei M."/>
            <person name="Molnar A.P."/>
            <person name="Mule G."/>
            <person name="Ngan C.Y."/>
            <person name="Orejas M."/>
            <person name="Orosz E."/>
            <person name="Ouedraogo J.P."/>
            <person name="Overkamp K.M."/>
            <person name="Park H.-S."/>
            <person name="Perrone G."/>
            <person name="Piumi F."/>
            <person name="Punt P.J."/>
            <person name="Ram A.F."/>
            <person name="Ramon A."/>
            <person name="Rauscher S."/>
            <person name="Record E."/>
            <person name="Riano-Pachon D.M."/>
            <person name="Robert V."/>
            <person name="Roehrig J."/>
            <person name="Ruller R."/>
            <person name="Salamov A."/>
            <person name="Salih N.S."/>
            <person name="Samson R.A."/>
            <person name="Sandor E."/>
            <person name="Sanguinetti M."/>
            <person name="Schuetze T."/>
            <person name="Sepcic K."/>
            <person name="Shelest E."/>
            <person name="Sherlock G."/>
            <person name="Sophianopoulou V."/>
            <person name="Squina F.M."/>
            <person name="Sun H."/>
            <person name="Susca A."/>
            <person name="Todd R.B."/>
            <person name="Tsang A."/>
            <person name="Unkles S.E."/>
            <person name="van de Wiele N."/>
            <person name="van Rossen-Uffink D."/>
            <person name="Oliveira J.V."/>
            <person name="Vesth T.C."/>
            <person name="Visser J."/>
            <person name="Yu J.-H."/>
            <person name="Zhou M."/>
            <person name="Andersen M.R."/>
            <person name="Archer D.B."/>
            <person name="Baker S.E."/>
            <person name="Benoit I."/>
            <person name="Brakhage A.A."/>
            <person name="Braus G.H."/>
            <person name="Fischer R."/>
            <person name="Frisvad J.C."/>
            <person name="Goldman G.H."/>
            <person name="Houbraken J."/>
            <person name="Oakley B."/>
            <person name="Pocsi I."/>
            <person name="Scazzocchio C."/>
            <person name="Seiboth B."/>
            <person name="vanKuyk P.A."/>
            <person name="Wortman J."/>
            <person name="Dyer P.S."/>
            <person name="Grigoriev I.V."/>
        </authorList>
    </citation>
    <scope>NUCLEOTIDE SEQUENCE [LARGE SCALE GENOMIC DNA]</scope>
    <source>
        <strain evidence="9">CBS 506.65</strain>
    </source>
</reference>
<dbReference type="GO" id="GO:0005829">
    <property type="term" value="C:cytosol"/>
    <property type="evidence" value="ECO:0007669"/>
    <property type="project" value="TreeGrafter"/>
</dbReference>
<gene>
    <name evidence="8" type="ORF">ASPZODRAFT_131423</name>
</gene>
<evidence type="ECO:0000256" key="7">
    <source>
        <dbReference type="SAM" id="MobiDB-lite"/>
    </source>
</evidence>
<keyword evidence="5 6" id="KW-0539">Nucleus</keyword>
<dbReference type="PANTHER" id="PTHR16288:SF0">
    <property type="entry name" value="TRNA (GUANINE-N(7)-)-METHYLTRANSFERASE NON-CATALYTIC SUBUNIT WDR4"/>
    <property type="match status" value="1"/>
</dbReference>